<dbReference type="GO" id="GO:0008270">
    <property type="term" value="F:zinc ion binding"/>
    <property type="evidence" value="ECO:0007669"/>
    <property type="project" value="UniProtKB-UniRule"/>
</dbReference>
<keyword evidence="1 4" id="KW-0533">Nickel</keyword>
<evidence type="ECO:0000256" key="4">
    <source>
        <dbReference type="HAMAP-Rule" id="MF_00213"/>
    </source>
</evidence>
<evidence type="ECO:0000256" key="2">
    <source>
        <dbReference type="ARBA" id="ARBA00022723"/>
    </source>
</evidence>
<dbReference type="Gene3D" id="3.30.2320.80">
    <property type="match status" value="1"/>
</dbReference>
<dbReference type="PIRSF" id="PIRSF004761">
    <property type="entry name" value="Hydrgn_mat_HypA"/>
    <property type="match status" value="1"/>
</dbReference>
<gene>
    <name evidence="4" type="primary">hypA</name>
    <name evidence="5" type="ordered locus">EBL_c18360</name>
</gene>
<proteinExistence type="inferred from homology"/>
<reference evidence="5 6" key="1">
    <citation type="journal article" date="2012" name="J. Bacteriol.">
        <title>Complete genome sequence of the B12-producing Shimwellia blattae strain DSM 4481, isolated from a cockroach.</title>
        <authorList>
            <person name="Brzuszkiewicz E."/>
            <person name="Waschkowitz T."/>
            <person name="Wiezer A."/>
            <person name="Daniel R."/>
        </authorList>
    </citation>
    <scope>NUCLEOTIDE SEQUENCE [LARGE SCALE GENOMIC DNA]</scope>
    <source>
        <strain evidence="6">ATCC 29907 / DSM 4481 / JCM 1650 / NBRC 105725 / CDC 9005-74</strain>
    </source>
</reference>
<dbReference type="FunFam" id="3.30.2320.80:FF:000001">
    <property type="entry name" value="Hydrogenase maturation factor HypA"/>
    <property type="match status" value="1"/>
</dbReference>
<keyword evidence="2 4" id="KW-0479">Metal-binding</keyword>
<evidence type="ECO:0000313" key="6">
    <source>
        <dbReference type="Proteomes" id="UP000001955"/>
    </source>
</evidence>
<keyword evidence="6" id="KW-1185">Reference proteome</keyword>
<dbReference type="STRING" id="630626.EBL_c18360"/>
<dbReference type="GO" id="GO:0051604">
    <property type="term" value="P:protein maturation"/>
    <property type="evidence" value="ECO:0007669"/>
    <property type="project" value="InterPro"/>
</dbReference>
<feature type="binding site" evidence="4">
    <location>
        <position position="73"/>
    </location>
    <ligand>
        <name>Zn(2+)</name>
        <dbReference type="ChEBI" id="CHEBI:29105"/>
    </ligand>
</feature>
<dbReference type="EMBL" id="CP001560">
    <property type="protein sequence ID" value="AFJ46930.1"/>
    <property type="molecule type" value="Genomic_DNA"/>
</dbReference>
<evidence type="ECO:0000256" key="1">
    <source>
        <dbReference type="ARBA" id="ARBA00022596"/>
    </source>
</evidence>
<feature type="binding site" evidence="4">
    <location>
        <position position="2"/>
    </location>
    <ligand>
        <name>Ni(2+)</name>
        <dbReference type="ChEBI" id="CHEBI:49786"/>
    </ligand>
</feature>
<dbReference type="NCBIfam" id="NF009046">
    <property type="entry name" value="PRK12380.1"/>
    <property type="match status" value="1"/>
</dbReference>
<feature type="binding site" evidence="4">
    <location>
        <position position="76"/>
    </location>
    <ligand>
        <name>Zn(2+)</name>
        <dbReference type="ChEBI" id="CHEBI:29105"/>
    </ligand>
</feature>
<dbReference type="eggNOG" id="COG0375">
    <property type="taxonomic scope" value="Bacteria"/>
</dbReference>
<protein>
    <recommendedName>
        <fullName evidence="4">Hydrogenase maturation factor HypA</fullName>
    </recommendedName>
</protein>
<accession>K6W0E8</accession>
<dbReference type="GO" id="GO:0016151">
    <property type="term" value="F:nickel cation binding"/>
    <property type="evidence" value="ECO:0007669"/>
    <property type="project" value="UniProtKB-UniRule"/>
</dbReference>
<dbReference type="NCBIfam" id="TIGR00100">
    <property type="entry name" value="hypA"/>
    <property type="match status" value="1"/>
</dbReference>
<sequence>MHELSLAFSVVELLEEQSKSQTFKRVTDVWIDIGALACIEPQALESGLRSASQGTLAQGARFHLRTQPASAWCFECQQPFSTPHHRGDCPRCGSHQIQVAKGDEMRLKEIAVE</sequence>
<name>I2B8S6_SHIBC</name>
<dbReference type="PANTHER" id="PTHR34535">
    <property type="entry name" value="HYDROGENASE MATURATION FACTOR HYPA"/>
    <property type="match status" value="1"/>
</dbReference>
<comment type="similarity">
    <text evidence="4">Belongs to the HypA/HybF family.</text>
</comment>
<dbReference type="Pfam" id="PF01155">
    <property type="entry name" value="HypA"/>
    <property type="match status" value="1"/>
</dbReference>
<dbReference type="GO" id="GO:0016530">
    <property type="term" value="F:metallochaperone activity"/>
    <property type="evidence" value="ECO:0007669"/>
    <property type="project" value="UniProtKB-ARBA"/>
</dbReference>
<dbReference type="InterPro" id="IPR000688">
    <property type="entry name" value="HypA/HybF"/>
</dbReference>
<evidence type="ECO:0000313" key="5">
    <source>
        <dbReference type="EMBL" id="AFJ46930.1"/>
    </source>
</evidence>
<dbReference type="RefSeq" id="WP_002443820.1">
    <property type="nucleotide sequence ID" value="NC_017910.1"/>
</dbReference>
<keyword evidence="3 4" id="KW-0862">Zinc</keyword>
<dbReference type="KEGG" id="ebt:EBL_c18360"/>
<dbReference type="HAMAP" id="MF_00213">
    <property type="entry name" value="HypA_HybF"/>
    <property type="match status" value="1"/>
</dbReference>
<dbReference type="PANTHER" id="PTHR34535:SF4">
    <property type="entry name" value="HYDROGENASE MATURATION FACTOR HYBF"/>
    <property type="match status" value="1"/>
</dbReference>
<feature type="binding site" evidence="4">
    <location>
        <position position="89"/>
    </location>
    <ligand>
        <name>Zn(2+)</name>
        <dbReference type="ChEBI" id="CHEBI:29105"/>
    </ligand>
</feature>
<dbReference type="Proteomes" id="UP000001955">
    <property type="component" value="Chromosome"/>
</dbReference>
<dbReference type="AlphaFoldDB" id="I2B8S6"/>
<comment type="function">
    <text evidence="4">Involved in the maturation of [NiFe] hydrogenases. Required for nickel insertion into the metal center of the hydrogenase.</text>
</comment>
<organism evidence="5 6">
    <name type="scientific">Shimwellia blattae (strain ATCC 29907 / DSM 4481 / JCM 1650 / NBRC 105725 / CDC 9005-74)</name>
    <name type="common">Escherichia blattae</name>
    <dbReference type="NCBI Taxonomy" id="630626"/>
    <lineage>
        <taxon>Bacteria</taxon>
        <taxon>Pseudomonadati</taxon>
        <taxon>Pseudomonadota</taxon>
        <taxon>Gammaproteobacteria</taxon>
        <taxon>Enterobacterales</taxon>
        <taxon>Enterobacteriaceae</taxon>
        <taxon>Shimwellia</taxon>
    </lineage>
</organism>
<accession>I2B8S6</accession>
<feature type="binding site" evidence="4">
    <location>
        <position position="92"/>
    </location>
    <ligand>
        <name>Zn(2+)</name>
        <dbReference type="ChEBI" id="CHEBI:29105"/>
    </ligand>
</feature>
<dbReference type="HOGENOM" id="CLU_126929_0_0_6"/>
<evidence type="ECO:0000256" key="3">
    <source>
        <dbReference type="ARBA" id="ARBA00022833"/>
    </source>
</evidence>